<feature type="transmembrane region" description="Helical" evidence="1">
    <location>
        <begin position="36"/>
        <end position="58"/>
    </location>
</feature>
<name>A0A0H4PBM0_9BACT</name>
<evidence type="ECO:0000313" key="3">
    <source>
        <dbReference type="Proteomes" id="UP000036520"/>
    </source>
</evidence>
<feature type="transmembrane region" description="Helical" evidence="1">
    <location>
        <begin position="91"/>
        <end position="110"/>
    </location>
</feature>
<keyword evidence="1" id="KW-1133">Transmembrane helix</keyword>
<feature type="transmembrane region" description="Helical" evidence="1">
    <location>
        <begin position="64"/>
        <end position="84"/>
    </location>
</feature>
<organism evidence="2 3">
    <name type="scientific">Cyclobacterium amurskyense</name>
    <dbReference type="NCBI Taxonomy" id="320787"/>
    <lineage>
        <taxon>Bacteria</taxon>
        <taxon>Pseudomonadati</taxon>
        <taxon>Bacteroidota</taxon>
        <taxon>Cytophagia</taxon>
        <taxon>Cytophagales</taxon>
        <taxon>Cyclobacteriaceae</taxon>
        <taxon>Cyclobacterium</taxon>
    </lineage>
</organism>
<dbReference type="RefSeq" id="WP_048640662.1">
    <property type="nucleotide sequence ID" value="NZ_CP012040.1"/>
</dbReference>
<dbReference type="PATRIC" id="fig|320787.5.peg.816"/>
<keyword evidence="1" id="KW-0472">Membrane</keyword>
<feature type="transmembrane region" description="Helical" evidence="1">
    <location>
        <begin position="6"/>
        <end position="24"/>
    </location>
</feature>
<dbReference type="AlphaFoldDB" id="A0A0H4PBM0"/>
<dbReference type="KEGG" id="camu:CA2015_0735"/>
<sequence length="370" mass="42334">MRIALIIVIGIHGVIHLFGFLKAFDLSEFNAITQPISKAFGLLWLLTFVLFAVTVFLLSIQSNYWWAIGIVGVILSQLLILNYWSDAKFGTIINLVVLVLIFLLYSSGSFKKMVGDETAKMFEDSNTLVNTILSEQMIVDLPATIQKWLLNSGAIAKPLVYNVYLEQDLQMLMKPEQKEWNKAKARQYFTIAPPAFIWSVKLKMNPFLAVVGRDKFENGQGEMTIKLLSFFSVVDAKNNDKVNQATLQRYLAEMVWFPSFALNPYISWEAMDDYSAKATMEYNGTEGSGIFHFEENGDFKKFVAMRYKDADDVLPTEWTVTATKTEERNGIKIPVESKAEWKLERGNWTWLKLNITDIKYNLEEMPMALD</sequence>
<reference evidence="2 3" key="1">
    <citation type="submission" date="2015-07" db="EMBL/GenBank/DDBJ databases">
        <authorList>
            <person name="Kim K.M."/>
        </authorList>
    </citation>
    <scope>NUCLEOTIDE SEQUENCE [LARGE SCALE GENOMIC DNA]</scope>
    <source>
        <strain evidence="2 3">KCTC 12363</strain>
    </source>
</reference>
<accession>A0A0H4PBM0</accession>
<evidence type="ECO:0000313" key="2">
    <source>
        <dbReference type="EMBL" id="AKP50198.1"/>
    </source>
</evidence>
<dbReference type="STRING" id="320787.CA2015_0735"/>
<dbReference type="OrthoDB" id="9786534at2"/>
<keyword evidence="3" id="KW-1185">Reference proteome</keyword>
<dbReference type="Pfam" id="PF21900">
    <property type="entry name" value="DUF6920"/>
    <property type="match status" value="1"/>
</dbReference>
<proteinExistence type="predicted"/>
<keyword evidence="1" id="KW-0812">Transmembrane</keyword>
<protein>
    <submittedName>
        <fullName evidence="2">Uncharacterized protein</fullName>
    </submittedName>
</protein>
<dbReference type="Proteomes" id="UP000036520">
    <property type="component" value="Chromosome"/>
</dbReference>
<dbReference type="InterPro" id="IPR054213">
    <property type="entry name" value="DUF6920"/>
</dbReference>
<dbReference type="EMBL" id="CP012040">
    <property type="protein sequence ID" value="AKP50198.1"/>
    <property type="molecule type" value="Genomic_DNA"/>
</dbReference>
<gene>
    <name evidence="2" type="ORF">CA2015_0735</name>
</gene>
<evidence type="ECO:0000256" key="1">
    <source>
        <dbReference type="SAM" id="Phobius"/>
    </source>
</evidence>